<name>A0A6A5WAA9_9PLEO</name>
<sequence length="77" mass="8680">MVYNRASVDEEMAAMTPEERAAYLKDFEEAEKDGKPKRGSLIERLIERGNKKTEEEIQGGNGYGGGKGKDRVIHQHE</sequence>
<keyword evidence="3" id="KW-1185">Reference proteome</keyword>
<evidence type="ECO:0000313" key="3">
    <source>
        <dbReference type="Proteomes" id="UP000799779"/>
    </source>
</evidence>
<dbReference type="OrthoDB" id="5313204at2759"/>
<feature type="region of interest" description="Disordered" evidence="1">
    <location>
        <begin position="47"/>
        <end position="77"/>
    </location>
</feature>
<protein>
    <submittedName>
        <fullName evidence="2">Uncharacterized protein</fullName>
    </submittedName>
</protein>
<evidence type="ECO:0000313" key="2">
    <source>
        <dbReference type="EMBL" id="KAF1997719.1"/>
    </source>
</evidence>
<feature type="compositionally biased region" description="Basic and acidic residues" evidence="1">
    <location>
        <begin position="67"/>
        <end position="77"/>
    </location>
</feature>
<dbReference type="Proteomes" id="UP000799779">
    <property type="component" value="Unassembled WGS sequence"/>
</dbReference>
<reference evidence="2" key="1">
    <citation type="journal article" date="2020" name="Stud. Mycol.">
        <title>101 Dothideomycetes genomes: a test case for predicting lifestyles and emergence of pathogens.</title>
        <authorList>
            <person name="Haridas S."/>
            <person name="Albert R."/>
            <person name="Binder M."/>
            <person name="Bloem J."/>
            <person name="Labutti K."/>
            <person name="Salamov A."/>
            <person name="Andreopoulos B."/>
            <person name="Baker S."/>
            <person name="Barry K."/>
            <person name="Bills G."/>
            <person name="Bluhm B."/>
            <person name="Cannon C."/>
            <person name="Castanera R."/>
            <person name="Culley D."/>
            <person name="Daum C."/>
            <person name="Ezra D."/>
            <person name="Gonzalez J."/>
            <person name="Henrissat B."/>
            <person name="Kuo A."/>
            <person name="Liang C."/>
            <person name="Lipzen A."/>
            <person name="Lutzoni F."/>
            <person name="Magnuson J."/>
            <person name="Mondo S."/>
            <person name="Nolan M."/>
            <person name="Ohm R."/>
            <person name="Pangilinan J."/>
            <person name="Park H.-J."/>
            <person name="Ramirez L."/>
            <person name="Alfaro M."/>
            <person name="Sun H."/>
            <person name="Tritt A."/>
            <person name="Yoshinaga Y."/>
            <person name="Zwiers L.-H."/>
            <person name="Turgeon B."/>
            <person name="Goodwin S."/>
            <person name="Spatafora J."/>
            <person name="Crous P."/>
            <person name="Grigoriev I."/>
        </authorList>
    </citation>
    <scope>NUCLEOTIDE SEQUENCE</scope>
    <source>
        <strain evidence="2">CBS 123094</strain>
    </source>
</reference>
<gene>
    <name evidence="2" type="ORF">P154DRAFT_273688</name>
</gene>
<dbReference type="EMBL" id="ML977610">
    <property type="protein sequence ID" value="KAF1997719.1"/>
    <property type="molecule type" value="Genomic_DNA"/>
</dbReference>
<proteinExistence type="predicted"/>
<dbReference type="AlphaFoldDB" id="A0A6A5WAA9"/>
<accession>A0A6A5WAA9</accession>
<organism evidence="2 3">
    <name type="scientific">Amniculicola lignicola CBS 123094</name>
    <dbReference type="NCBI Taxonomy" id="1392246"/>
    <lineage>
        <taxon>Eukaryota</taxon>
        <taxon>Fungi</taxon>
        <taxon>Dikarya</taxon>
        <taxon>Ascomycota</taxon>
        <taxon>Pezizomycotina</taxon>
        <taxon>Dothideomycetes</taxon>
        <taxon>Pleosporomycetidae</taxon>
        <taxon>Pleosporales</taxon>
        <taxon>Amniculicolaceae</taxon>
        <taxon>Amniculicola</taxon>
    </lineage>
</organism>
<evidence type="ECO:0000256" key="1">
    <source>
        <dbReference type="SAM" id="MobiDB-lite"/>
    </source>
</evidence>